<dbReference type="EMBL" id="JAVDYG010000001">
    <property type="protein sequence ID" value="MDR7362826.1"/>
    <property type="molecule type" value="Genomic_DNA"/>
</dbReference>
<proteinExistence type="predicted"/>
<dbReference type="SUPFAM" id="SSF52540">
    <property type="entry name" value="P-loop containing nucleoside triphosphate hydrolases"/>
    <property type="match status" value="1"/>
</dbReference>
<dbReference type="InterPro" id="IPR022521">
    <property type="entry name" value="Rv3660c"/>
</dbReference>
<dbReference type="Gene3D" id="3.40.50.300">
    <property type="entry name" value="P-loop containing nucleotide triphosphate hydrolases"/>
    <property type="match status" value="1"/>
</dbReference>
<organism evidence="2 3">
    <name type="scientific">Nocardioides marmoribigeumensis</name>
    <dbReference type="NCBI Taxonomy" id="433649"/>
    <lineage>
        <taxon>Bacteria</taxon>
        <taxon>Bacillati</taxon>
        <taxon>Actinomycetota</taxon>
        <taxon>Actinomycetes</taxon>
        <taxon>Propionibacteriales</taxon>
        <taxon>Nocardioidaceae</taxon>
        <taxon>Nocardioides</taxon>
    </lineage>
</organism>
<dbReference type="InterPro" id="IPR059050">
    <property type="entry name" value="Rv3660c_N"/>
</dbReference>
<dbReference type="Proteomes" id="UP001183648">
    <property type="component" value="Unassembled WGS sequence"/>
</dbReference>
<protein>
    <submittedName>
        <fullName evidence="2">Secretion/DNA translocation related CpaE-like protein</fullName>
    </submittedName>
</protein>
<evidence type="ECO:0000313" key="2">
    <source>
        <dbReference type="EMBL" id="MDR7362826.1"/>
    </source>
</evidence>
<accession>A0ABU2BWL1</accession>
<dbReference type="InterPro" id="IPR027417">
    <property type="entry name" value="P-loop_NTPase"/>
</dbReference>
<name>A0ABU2BWL1_9ACTN</name>
<keyword evidence="3" id="KW-1185">Reference proteome</keyword>
<dbReference type="RefSeq" id="WP_310302326.1">
    <property type="nucleotide sequence ID" value="NZ_BAAAPS010000013.1"/>
</dbReference>
<feature type="domain" description="Rv3660c-like CheY-like N-terminal" evidence="1">
    <location>
        <begin position="9"/>
        <end position="116"/>
    </location>
</feature>
<evidence type="ECO:0000259" key="1">
    <source>
        <dbReference type="Pfam" id="PF26563"/>
    </source>
</evidence>
<evidence type="ECO:0000313" key="3">
    <source>
        <dbReference type="Proteomes" id="UP001183648"/>
    </source>
</evidence>
<gene>
    <name evidence="2" type="ORF">J2S63_002379</name>
</gene>
<reference evidence="2 3" key="1">
    <citation type="submission" date="2023-07" db="EMBL/GenBank/DDBJ databases">
        <title>Sequencing the genomes of 1000 actinobacteria strains.</title>
        <authorList>
            <person name="Klenk H.-P."/>
        </authorList>
    </citation>
    <scope>NUCLEOTIDE SEQUENCE [LARGE SCALE GENOMIC DNA]</scope>
    <source>
        <strain evidence="2 3">DSM 19426</strain>
    </source>
</reference>
<sequence>MTDPALLLVTAHPTLRGEVMRLAAAANVGVELLAPADAPRLAERWRAAPAVLVGDDVAPTVADRLPGRRDEVWVVVDGPADEPTLRGALALGAGGVVELPGDAPALRAWLSDLGDRSGDPVAGQVVGVLGASGGVGASVLALAVAELAARDSPALLVDLDPWGLPAGALAGTSPDGTTSTGWAELAELDGRVGARALRESLPSRDGLGVLGWAADTPTAELPRRVVHEVLTAARRGHGLVVLDVPRSTTTRELLALCDAVVVVASPSLAGTAGAARVRALVPPGVAAGVVVRTERGALPEDVARLAGLPLWGVLRAQRSLDEHLAAGLGAVRSRRSPLARAARDVLAAVAREVGRPV</sequence>
<comment type="caution">
    <text evidence="2">The sequence shown here is derived from an EMBL/GenBank/DDBJ whole genome shotgun (WGS) entry which is preliminary data.</text>
</comment>
<dbReference type="NCBIfam" id="TIGR03815">
    <property type="entry name" value="CpaE_hom_Actino"/>
    <property type="match status" value="1"/>
</dbReference>
<dbReference type="Pfam" id="PF26563">
    <property type="entry name" value="Rv3660c_N"/>
    <property type="match status" value="1"/>
</dbReference>